<name>A0ABD5XRZ9_9EURY</name>
<proteinExistence type="predicted"/>
<organism evidence="2 3">
    <name type="scientific">Halobaculum litoreum</name>
    <dbReference type="NCBI Taxonomy" id="3031998"/>
    <lineage>
        <taxon>Archaea</taxon>
        <taxon>Methanobacteriati</taxon>
        <taxon>Methanobacteriota</taxon>
        <taxon>Stenosarchaea group</taxon>
        <taxon>Halobacteria</taxon>
        <taxon>Halobacteriales</taxon>
        <taxon>Haloferacaceae</taxon>
        <taxon>Halobaculum</taxon>
    </lineage>
</organism>
<dbReference type="InterPro" id="IPR040624">
    <property type="entry name" value="HalOD1"/>
</dbReference>
<feature type="domain" description="Halobacterial output" evidence="1">
    <location>
        <begin position="25"/>
        <end position="91"/>
    </location>
</feature>
<evidence type="ECO:0000313" key="3">
    <source>
        <dbReference type="Proteomes" id="UP001596368"/>
    </source>
</evidence>
<accession>A0ABD5XRZ9</accession>
<sequence>MTVDKTTNDRPVAGGTYRADWTEFEQPSTGVVVAVAEATDREPEALPVLNDYVDGDALDTLLTESPGDAEVSFTYGEATVRVSADGPIVVDLFD</sequence>
<dbReference type="Pfam" id="PF18545">
    <property type="entry name" value="HalOD1"/>
    <property type="match status" value="1"/>
</dbReference>
<evidence type="ECO:0000259" key="1">
    <source>
        <dbReference type="Pfam" id="PF18545"/>
    </source>
</evidence>
<gene>
    <name evidence="2" type="ORF">ACFQRB_18475</name>
</gene>
<protein>
    <submittedName>
        <fullName evidence="2">HalOD1 output domain-containing protein</fullName>
    </submittedName>
</protein>
<keyword evidence="3" id="KW-1185">Reference proteome</keyword>
<evidence type="ECO:0000313" key="2">
    <source>
        <dbReference type="EMBL" id="MFC7137892.1"/>
    </source>
</evidence>
<dbReference type="EMBL" id="JBHSZG010000008">
    <property type="protein sequence ID" value="MFC7137892.1"/>
    <property type="molecule type" value="Genomic_DNA"/>
</dbReference>
<comment type="caution">
    <text evidence="2">The sequence shown here is derived from an EMBL/GenBank/DDBJ whole genome shotgun (WGS) entry which is preliminary data.</text>
</comment>
<reference evidence="2 3" key="1">
    <citation type="journal article" date="2019" name="Int. J. Syst. Evol. Microbiol.">
        <title>The Global Catalogue of Microorganisms (GCM) 10K type strain sequencing project: providing services to taxonomists for standard genome sequencing and annotation.</title>
        <authorList>
            <consortium name="The Broad Institute Genomics Platform"/>
            <consortium name="The Broad Institute Genome Sequencing Center for Infectious Disease"/>
            <person name="Wu L."/>
            <person name="Ma J."/>
        </authorList>
    </citation>
    <scope>NUCLEOTIDE SEQUENCE [LARGE SCALE GENOMIC DNA]</scope>
    <source>
        <strain evidence="2 3">DT92</strain>
    </source>
</reference>
<dbReference type="AlphaFoldDB" id="A0ABD5XRZ9"/>
<dbReference type="Proteomes" id="UP001596368">
    <property type="component" value="Unassembled WGS sequence"/>
</dbReference>